<dbReference type="Pfam" id="PF00096">
    <property type="entry name" value="zf-C2H2"/>
    <property type="match status" value="6"/>
</dbReference>
<dbReference type="SMART" id="SM00355">
    <property type="entry name" value="ZnF_C2H2"/>
    <property type="match status" value="8"/>
</dbReference>
<evidence type="ECO:0000313" key="15">
    <source>
        <dbReference type="Proteomes" id="UP000653454"/>
    </source>
</evidence>
<feature type="domain" description="C2H2-type" evidence="13">
    <location>
        <begin position="88"/>
        <end position="116"/>
    </location>
</feature>
<comment type="caution">
    <text evidence="14">The sequence shown here is derived from an EMBL/GenBank/DDBJ whole genome shotgun (WGS) entry which is preliminary data.</text>
</comment>
<comment type="subcellular location">
    <subcellularLocation>
        <location evidence="1">Nucleus</location>
    </subcellularLocation>
</comment>
<dbReference type="GO" id="GO:0000978">
    <property type="term" value="F:RNA polymerase II cis-regulatory region sequence-specific DNA binding"/>
    <property type="evidence" value="ECO:0007669"/>
    <property type="project" value="TreeGrafter"/>
</dbReference>
<dbReference type="InterPro" id="IPR013087">
    <property type="entry name" value="Znf_C2H2_type"/>
</dbReference>
<dbReference type="PROSITE" id="PS00028">
    <property type="entry name" value="ZINC_FINGER_C2H2_1"/>
    <property type="match status" value="7"/>
</dbReference>
<evidence type="ECO:0000256" key="12">
    <source>
        <dbReference type="SAM" id="MobiDB-lite"/>
    </source>
</evidence>
<comment type="similarity">
    <text evidence="2">Belongs to the krueppel C2H2-type zinc-finger protein family.</text>
</comment>
<feature type="domain" description="C2H2-type" evidence="13">
    <location>
        <begin position="202"/>
        <end position="232"/>
    </location>
</feature>
<evidence type="ECO:0000256" key="5">
    <source>
        <dbReference type="ARBA" id="ARBA00022771"/>
    </source>
</evidence>
<organism evidence="14 15">
    <name type="scientific">Plutella xylostella</name>
    <name type="common">Diamondback moth</name>
    <name type="synonym">Plutella maculipennis</name>
    <dbReference type="NCBI Taxonomy" id="51655"/>
    <lineage>
        <taxon>Eukaryota</taxon>
        <taxon>Metazoa</taxon>
        <taxon>Ecdysozoa</taxon>
        <taxon>Arthropoda</taxon>
        <taxon>Hexapoda</taxon>
        <taxon>Insecta</taxon>
        <taxon>Pterygota</taxon>
        <taxon>Neoptera</taxon>
        <taxon>Endopterygota</taxon>
        <taxon>Lepidoptera</taxon>
        <taxon>Glossata</taxon>
        <taxon>Ditrysia</taxon>
        <taxon>Yponomeutoidea</taxon>
        <taxon>Plutellidae</taxon>
        <taxon>Plutella</taxon>
    </lineage>
</organism>
<evidence type="ECO:0000256" key="1">
    <source>
        <dbReference type="ARBA" id="ARBA00004123"/>
    </source>
</evidence>
<dbReference type="EMBL" id="CAJHNJ030000065">
    <property type="protein sequence ID" value="CAG9133608.1"/>
    <property type="molecule type" value="Genomic_DNA"/>
</dbReference>
<evidence type="ECO:0000256" key="2">
    <source>
        <dbReference type="ARBA" id="ARBA00006991"/>
    </source>
</evidence>
<dbReference type="FunFam" id="3.30.160.60:FF:000862">
    <property type="entry name" value="zinc finger protein 697"/>
    <property type="match status" value="1"/>
</dbReference>
<dbReference type="Proteomes" id="UP000653454">
    <property type="component" value="Unassembled WGS sequence"/>
</dbReference>
<dbReference type="InterPro" id="IPR050589">
    <property type="entry name" value="Ikaros_C2H2-ZF"/>
</dbReference>
<feature type="domain" description="C2H2-type" evidence="13">
    <location>
        <begin position="145"/>
        <end position="172"/>
    </location>
</feature>
<dbReference type="PANTHER" id="PTHR24404">
    <property type="entry name" value="ZINC FINGER PROTEIN"/>
    <property type="match status" value="1"/>
</dbReference>
<dbReference type="AlphaFoldDB" id="A0A8S4G3N3"/>
<dbReference type="SUPFAM" id="SSF57667">
    <property type="entry name" value="beta-beta-alpha zinc fingers"/>
    <property type="match status" value="5"/>
</dbReference>
<keyword evidence="10" id="KW-0539">Nucleus</keyword>
<name>A0A8S4G3N3_PLUXY</name>
<feature type="region of interest" description="Disordered" evidence="12">
    <location>
        <begin position="363"/>
        <end position="420"/>
    </location>
</feature>
<evidence type="ECO:0000256" key="9">
    <source>
        <dbReference type="ARBA" id="ARBA00023163"/>
    </source>
</evidence>
<feature type="compositionally biased region" description="Polar residues" evidence="12">
    <location>
        <begin position="367"/>
        <end position="389"/>
    </location>
</feature>
<evidence type="ECO:0000256" key="10">
    <source>
        <dbReference type="ARBA" id="ARBA00023242"/>
    </source>
</evidence>
<evidence type="ECO:0000256" key="7">
    <source>
        <dbReference type="ARBA" id="ARBA00023015"/>
    </source>
</evidence>
<evidence type="ECO:0000256" key="3">
    <source>
        <dbReference type="ARBA" id="ARBA00022723"/>
    </source>
</evidence>
<feature type="domain" description="C2H2-type" evidence="13">
    <location>
        <begin position="233"/>
        <end position="256"/>
    </location>
</feature>
<keyword evidence="7" id="KW-0805">Transcription regulation</keyword>
<evidence type="ECO:0000256" key="8">
    <source>
        <dbReference type="ARBA" id="ARBA00023125"/>
    </source>
</evidence>
<sequence length="420" mass="47541">MSKRKSTATGRKNDDSAADSEVPSQEILRQSLKRPLFSGASHGAEPANKKKKMKQQGKAEHKCKVCKKKFARQDSYYMHMKIHTDEQYACDECDFVTRCRKYLARHKKNRHTEVEMLPCSYCEKTFRTKEKVTKHERVHTGEKPYSCGECGKSFSARYSLSTHRLLHTDSKPFACAFCAYRCRDSSTLRKHQQRHLGVAPRYSCKQCGVTYKEKRSLKAHVMERHLHIEQPKVECETCKQEFKNKTALNGHIKRVHERLFATRCEICGQEVSSRYNLAAHMRAHSTARPHPCTQAGCGKSFKSLKVIPANEYYIEKRSINTNRHASFVIGIDEDRFDELKAPAIWPPGVRYADWFQYRPRQQRGAAANTTANRDCESPSASDASSTHGSRATAAAARPVAAAPAPAAAAPPAPAAPRRRI</sequence>
<dbReference type="Gene3D" id="3.30.160.60">
    <property type="entry name" value="Classic Zinc Finger"/>
    <property type="match status" value="6"/>
</dbReference>
<dbReference type="PROSITE" id="PS50157">
    <property type="entry name" value="ZINC_FINGER_C2H2_2"/>
    <property type="match status" value="8"/>
</dbReference>
<accession>A0A8S4G3N3</accession>
<keyword evidence="4" id="KW-0677">Repeat</keyword>
<keyword evidence="5 11" id="KW-0863">Zinc-finger</keyword>
<evidence type="ECO:0000256" key="6">
    <source>
        <dbReference type="ARBA" id="ARBA00022833"/>
    </source>
</evidence>
<evidence type="ECO:0000313" key="14">
    <source>
        <dbReference type="EMBL" id="CAG9133608.1"/>
    </source>
</evidence>
<feature type="region of interest" description="Disordered" evidence="12">
    <location>
        <begin position="1"/>
        <end position="56"/>
    </location>
</feature>
<keyword evidence="6" id="KW-0862">Zinc</keyword>
<feature type="compositionally biased region" description="Low complexity" evidence="12">
    <location>
        <begin position="390"/>
        <end position="407"/>
    </location>
</feature>
<feature type="domain" description="C2H2-type" evidence="13">
    <location>
        <begin position="117"/>
        <end position="144"/>
    </location>
</feature>
<keyword evidence="3" id="KW-0479">Metal-binding</keyword>
<evidence type="ECO:0000259" key="13">
    <source>
        <dbReference type="PROSITE" id="PS50157"/>
    </source>
</evidence>
<keyword evidence="8" id="KW-0238">DNA-binding</keyword>
<dbReference type="GO" id="GO:0006357">
    <property type="term" value="P:regulation of transcription by RNA polymerase II"/>
    <property type="evidence" value="ECO:0007669"/>
    <property type="project" value="TreeGrafter"/>
</dbReference>
<keyword evidence="15" id="KW-1185">Reference proteome</keyword>
<protein>
    <submittedName>
        <fullName evidence="14">(diamondback moth) hypothetical protein</fullName>
    </submittedName>
</protein>
<feature type="domain" description="C2H2-type" evidence="13">
    <location>
        <begin position="262"/>
        <end position="289"/>
    </location>
</feature>
<dbReference type="GO" id="GO:0005634">
    <property type="term" value="C:nucleus"/>
    <property type="evidence" value="ECO:0007669"/>
    <property type="project" value="UniProtKB-SubCell"/>
</dbReference>
<keyword evidence="9" id="KW-0804">Transcription</keyword>
<feature type="domain" description="C2H2-type" evidence="13">
    <location>
        <begin position="61"/>
        <end position="88"/>
    </location>
</feature>
<dbReference type="GO" id="GO:0008270">
    <property type="term" value="F:zinc ion binding"/>
    <property type="evidence" value="ECO:0007669"/>
    <property type="project" value="UniProtKB-KW"/>
</dbReference>
<dbReference type="FunFam" id="3.30.160.60:FF:000145">
    <property type="entry name" value="Zinc finger protein 574"/>
    <property type="match status" value="1"/>
</dbReference>
<gene>
    <name evidence="14" type="ORF">PLXY2_LOCUS11870</name>
</gene>
<dbReference type="PANTHER" id="PTHR24404:SF100">
    <property type="entry name" value="ZINC FINGER PROTEIN 501"/>
    <property type="match status" value="1"/>
</dbReference>
<proteinExistence type="inferred from homology"/>
<feature type="domain" description="C2H2-type" evidence="13">
    <location>
        <begin position="173"/>
        <end position="200"/>
    </location>
</feature>
<evidence type="ECO:0000256" key="11">
    <source>
        <dbReference type="PROSITE-ProRule" id="PRU00042"/>
    </source>
</evidence>
<dbReference type="GO" id="GO:0003700">
    <property type="term" value="F:DNA-binding transcription factor activity"/>
    <property type="evidence" value="ECO:0007669"/>
    <property type="project" value="TreeGrafter"/>
</dbReference>
<reference evidence="14" key="1">
    <citation type="submission" date="2020-11" db="EMBL/GenBank/DDBJ databases">
        <authorList>
            <person name="Whiteford S."/>
        </authorList>
    </citation>
    <scope>NUCLEOTIDE SEQUENCE</scope>
</reference>
<dbReference type="InterPro" id="IPR036236">
    <property type="entry name" value="Znf_C2H2_sf"/>
</dbReference>
<evidence type="ECO:0000256" key="4">
    <source>
        <dbReference type="ARBA" id="ARBA00022737"/>
    </source>
</evidence>